<evidence type="ECO:0000256" key="3">
    <source>
        <dbReference type="ARBA" id="ARBA00022448"/>
    </source>
</evidence>
<evidence type="ECO:0000256" key="9">
    <source>
        <dbReference type="ARBA" id="ARBA00023065"/>
    </source>
</evidence>
<dbReference type="PANTHER" id="PTHR31462:SF5">
    <property type="entry name" value="ENDOSOMAL_LYSOSOMAL PROTON CHANNEL TMEM175"/>
    <property type="match status" value="1"/>
</dbReference>
<feature type="transmembrane region" description="Helical" evidence="13">
    <location>
        <begin position="82"/>
        <end position="103"/>
    </location>
</feature>
<gene>
    <name evidence="14" type="ORF">LsR_00014</name>
</gene>
<dbReference type="PATRIC" id="fig|1194971.3.peg.14"/>
<accession>A0A0F7PWI0</accession>
<dbReference type="AlphaFoldDB" id="A0A0F7PWI0"/>
<keyword evidence="8 13" id="KW-1133">Transmembrane helix</keyword>
<dbReference type="GO" id="GO:0016020">
    <property type="term" value="C:membrane"/>
    <property type="evidence" value="ECO:0007669"/>
    <property type="project" value="UniProtKB-SubCell"/>
</dbReference>
<keyword evidence="4" id="KW-0633">Potassium transport</keyword>
<evidence type="ECO:0008006" key="16">
    <source>
        <dbReference type="Google" id="ProtNLM"/>
    </source>
</evidence>
<protein>
    <recommendedName>
        <fullName evidence="16">DUF1211 domain-containing protein</fullName>
    </recommendedName>
</protein>
<keyword evidence="5 13" id="KW-0812">Transmembrane</keyword>
<evidence type="ECO:0000256" key="7">
    <source>
        <dbReference type="ARBA" id="ARBA00022958"/>
    </source>
</evidence>
<dbReference type="GO" id="GO:0005267">
    <property type="term" value="F:potassium channel activity"/>
    <property type="evidence" value="ECO:0007669"/>
    <property type="project" value="UniProtKB-KW"/>
</dbReference>
<comment type="catalytic activity">
    <reaction evidence="12">
        <text>K(+)(in) = K(+)(out)</text>
        <dbReference type="Rhea" id="RHEA:29463"/>
        <dbReference type="ChEBI" id="CHEBI:29103"/>
    </reaction>
</comment>
<keyword evidence="3" id="KW-0813">Transport</keyword>
<dbReference type="Proteomes" id="UP000035027">
    <property type="component" value="Chromosome"/>
</dbReference>
<evidence type="ECO:0000256" key="4">
    <source>
        <dbReference type="ARBA" id="ARBA00022538"/>
    </source>
</evidence>
<evidence type="ECO:0000256" key="13">
    <source>
        <dbReference type="SAM" id="Phobius"/>
    </source>
</evidence>
<evidence type="ECO:0000256" key="11">
    <source>
        <dbReference type="ARBA" id="ARBA00023303"/>
    </source>
</evidence>
<dbReference type="PANTHER" id="PTHR31462">
    <property type="entry name" value="ENDOSOMAL/LYSOSOMAL POTASSIUM CHANNEL TMEM175"/>
    <property type="match status" value="1"/>
</dbReference>
<keyword evidence="7" id="KW-0630">Potassium</keyword>
<comment type="similarity">
    <text evidence="2">Belongs to the TMEM175 family.</text>
</comment>
<evidence type="ECO:0000256" key="2">
    <source>
        <dbReference type="ARBA" id="ARBA00006920"/>
    </source>
</evidence>
<evidence type="ECO:0000256" key="1">
    <source>
        <dbReference type="ARBA" id="ARBA00004141"/>
    </source>
</evidence>
<dbReference type="Pfam" id="PF06736">
    <property type="entry name" value="TMEM175"/>
    <property type="match status" value="1"/>
</dbReference>
<dbReference type="InterPro" id="IPR010617">
    <property type="entry name" value="TMEM175-like"/>
</dbReference>
<evidence type="ECO:0000313" key="15">
    <source>
        <dbReference type="Proteomes" id="UP000035027"/>
    </source>
</evidence>
<evidence type="ECO:0000256" key="6">
    <source>
        <dbReference type="ARBA" id="ARBA00022826"/>
    </source>
</evidence>
<reference evidence="14 15" key="1">
    <citation type="submission" date="2015-05" db="EMBL/GenBank/DDBJ databases">
        <title>Complete genome sequence of Lactobacillus salivarius Ren, a probiotic strain with antitumor activity.</title>
        <authorList>
            <person name="Sun E."/>
            <person name="Zhao L."/>
            <person name="Liu S."/>
            <person name="Zhang M."/>
            <person name="Guo H."/>
            <person name="Ren F."/>
        </authorList>
    </citation>
    <scope>NUCLEOTIDE SEQUENCE [LARGE SCALE GENOMIC DNA]</scope>
    <source>
        <strain evidence="14 15">Ren</strain>
    </source>
</reference>
<evidence type="ECO:0000313" key="14">
    <source>
        <dbReference type="EMBL" id="AKI03569.1"/>
    </source>
</evidence>
<feature type="transmembrane region" description="Helical" evidence="13">
    <location>
        <begin position="151"/>
        <end position="183"/>
    </location>
</feature>
<evidence type="ECO:0000256" key="8">
    <source>
        <dbReference type="ARBA" id="ARBA00022989"/>
    </source>
</evidence>
<proteinExistence type="inferred from homology"/>
<keyword evidence="9" id="KW-0406">Ion transport</keyword>
<keyword evidence="6" id="KW-0631">Potassium channel</keyword>
<evidence type="ECO:0000256" key="12">
    <source>
        <dbReference type="ARBA" id="ARBA00034430"/>
    </source>
</evidence>
<dbReference type="RefSeq" id="WP_225356935.1">
    <property type="nucleotide sequence ID" value="NZ_CP011403.1"/>
</dbReference>
<name>A0A0F7PWI0_9LACO</name>
<evidence type="ECO:0000256" key="10">
    <source>
        <dbReference type="ARBA" id="ARBA00023136"/>
    </source>
</evidence>
<dbReference type="GO" id="GO:0015252">
    <property type="term" value="F:proton channel activity"/>
    <property type="evidence" value="ECO:0007669"/>
    <property type="project" value="InterPro"/>
</dbReference>
<organism evidence="14 15">
    <name type="scientific">Ligilactobacillus salivarius str. Ren</name>
    <dbReference type="NCBI Taxonomy" id="1194971"/>
    <lineage>
        <taxon>Bacteria</taxon>
        <taxon>Bacillati</taxon>
        <taxon>Bacillota</taxon>
        <taxon>Bacilli</taxon>
        <taxon>Lactobacillales</taxon>
        <taxon>Lactobacillaceae</taxon>
        <taxon>Ligilactobacillus</taxon>
    </lineage>
</organism>
<keyword evidence="10 13" id="KW-0472">Membrane</keyword>
<feature type="transmembrane region" description="Helical" evidence="13">
    <location>
        <begin position="109"/>
        <end position="130"/>
    </location>
</feature>
<keyword evidence="11" id="KW-0407">Ion channel</keyword>
<comment type="subcellular location">
    <subcellularLocation>
        <location evidence="1">Membrane</location>
        <topology evidence="1">Multi-pass membrane protein</topology>
    </subcellularLocation>
</comment>
<feature type="transmembrane region" description="Helical" evidence="13">
    <location>
        <begin position="42"/>
        <end position="61"/>
    </location>
</feature>
<evidence type="ECO:0000256" key="5">
    <source>
        <dbReference type="ARBA" id="ARBA00022692"/>
    </source>
</evidence>
<dbReference type="EMBL" id="CP011403">
    <property type="protein sequence ID" value="AKI03569.1"/>
    <property type="molecule type" value="Genomic_DNA"/>
</dbReference>
<feature type="transmembrane region" description="Helical" evidence="13">
    <location>
        <begin position="12"/>
        <end position="30"/>
    </location>
</feature>
<sequence>MSILPKNRMEAFSDGVLAIIITIMVLELHMPDGATFDAIRSIIPTFIAYVLSYIYVGIYWNNHHHLVSTLSRVSGKILWFNLHWLFWMSLLPVATKWLGTYPFKTAPTFVYGFILFMCSISYYLLQIEVLKQHKKNSKLKQLFGSDFKGKVSVALYLTITICALFLPILSYVLLVITTLLWIIPDRRIERFYNP</sequence>